<evidence type="ECO:0000313" key="1">
    <source>
        <dbReference type="EMBL" id="QHU31276.1"/>
    </source>
</evidence>
<sequence>MAIYKTFDNLYEAYEATIDEGEELMGEKYFQMKLDELVAEKIIVLGPITTEYHNDENLYMIHKDITYKHCEKIRDPVKRFISFELVHNLSTFFIYQPTQMGKNAITSNELVKWAKDTSKKAVAFLMFANDQPLSVQSCIGIEKVFAEHNIKIKIFRLACDNKITMESIKDNINGYAADRTEEGEEPEYGMPIICSLDNPTQRKKTLSLIKYIHKKVETKKSLLRYGMIWDEADKTYASARDVEYTIEGEAVSFKKYIVDKNDALYRLGFASATEGDLIIDDNYPECANAYIYPVIITPDIQANYRSLHHPEAVSHSIPYLKKHNPNSYAMGILKTHSEHFQTPIVLPNGNPYFRKVIINSRVQTKEMESIAIWCNENNFHALVINGAGGGRASIKVYKKGKLSRTYKLKFENVSKSLNERIYYIYKTQKMNDKPLVIIGMRKIDRGLSFHYCPRADGEVIIRGEEGEIVSQDKDGIVFTDMILGHIPCKDTAVQKAGRLAGVIGSSPQYPGSIHYWIDERTDIVIRQQLKTVITTNEIAMQNSSLTFEQSLKRAKNANANAHATTPSARVNHETDQSLYRAYPNEQVMRNVYKELYNKEYPQKFKKNPEGFVECSIFAASKVQELCDVIKHIPTAIKSGGGAGGGETVARKLFPCYKDISDPTSLHFVMLLDPAKITKEQVEVIDANYDYITVPQKGDF</sequence>
<organism evidence="1">
    <name type="scientific">viral metagenome</name>
    <dbReference type="NCBI Taxonomy" id="1070528"/>
    <lineage>
        <taxon>unclassified sequences</taxon>
        <taxon>metagenomes</taxon>
        <taxon>organismal metagenomes</taxon>
    </lineage>
</organism>
<protein>
    <submittedName>
        <fullName evidence="1">Uncharacterized protein</fullName>
    </submittedName>
</protein>
<dbReference type="AlphaFoldDB" id="A0A6C0LK26"/>
<accession>A0A6C0LK26</accession>
<proteinExistence type="predicted"/>
<dbReference type="EMBL" id="MN740525">
    <property type="protein sequence ID" value="QHU31276.1"/>
    <property type="molecule type" value="Genomic_DNA"/>
</dbReference>
<name>A0A6C0LK26_9ZZZZ</name>
<reference evidence="1" key="1">
    <citation type="journal article" date="2020" name="Nature">
        <title>Giant virus diversity and host interactions through global metagenomics.</title>
        <authorList>
            <person name="Schulz F."/>
            <person name="Roux S."/>
            <person name="Paez-Espino D."/>
            <person name="Jungbluth S."/>
            <person name="Walsh D.A."/>
            <person name="Denef V.J."/>
            <person name="McMahon K.D."/>
            <person name="Konstantinidis K.T."/>
            <person name="Eloe-Fadrosh E.A."/>
            <person name="Kyrpides N.C."/>
            <person name="Woyke T."/>
        </authorList>
    </citation>
    <scope>NUCLEOTIDE SEQUENCE</scope>
    <source>
        <strain evidence="1">GVMAG-M-3300027963-21</strain>
    </source>
</reference>